<reference evidence="1 2" key="1">
    <citation type="submission" date="2015-06" db="EMBL/GenBank/DDBJ databases">
        <title>Draft genome sequence of an Alphaproteobacteria species associated to the Mediterranean sponge Oscarella lobularis.</title>
        <authorList>
            <person name="Jourda C."/>
            <person name="Santini S."/>
            <person name="Claverie J.-M."/>
        </authorList>
    </citation>
    <scope>NUCLEOTIDE SEQUENCE [LARGE SCALE GENOMIC DNA]</scope>
    <source>
        <strain evidence="1">IGS</strain>
    </source>
</reference>
<dbReference type="STRING" id="1675527.AIOL_001274"/>
<accession>A0A0J9E0X3</accession>
<dbReference type="Proteomes" id="UP000037178">
    <property type="component" value="Unassembled WGS sequence"/>
</dbReference>
<name>A0A0J9E0X3_9RHOB</name>
<dbReference type="EMBL" id="LFTY01000002">
    <property type="protein sequence ID" value="KMW56322.1"/>
    <property type="molecule type" value="Genomic_DNA"/>
</dbReference>
<evidence type="ECO:0000313" key="2">
    <source>
        <dbReference type="Proteomes" id="UP000037178"/>
    </source>
</evidence>
<gene>
    <name evidence="1" type="ORF">AIOL_001274</name>
</gene>
<dbReference type="AlphaFoldDB" id="A0A0J9E0X3"/>
<proteinExistence type="predicted"/>
<sequence>MRGRLNGRARENCKARLLPPQNGESTAIVPYLAVPNLHVTAALA</sequence>
<organism evidence="1 2">
    <name type="scientific">Candidatus Rhodobacter oscarellae</name>
    <dbReference type="NCBI Taxonomy" id="1675527"/>
    <lineage>
        <taxon>Bacteria</taxon>
        <taxon>Pseudomonadati</taxon>
        <taxon>Pseudomonadota</taxon>
        <taxon>Alphaproteobacteria</taxon>
        <taxon>Rhodobacterales</taxon>
        <taxon>Rhodobacter group</taxon>
        <taxon>Rhodobacter</taxon>
    </lineage>
</organism>
<protein>
    <submittedName>
        <fullName evidence="1">Uncharacterized protein</fullName>
    </submittedName>
</protein>
<evidence type="ECO:0000313" key="1">
    <source>
        <dbReference type="EMBL" id="KMW56322.1"/>
    </source>
</evidence>
<comment type="caution">
    <text evidence="1">The sequence shown here is derived from an EMBL/GenBank/DDBJ whole genome shotgun (WGS) entry which is preliminary data.</text>
</comment>
<keyword evidence="2" id="KW-1185">Reference proteome</keyword>